<organism evidence="11 12">
    <name type="scientific">Ceratopteris richardii</name>
    <name type="common">Triangle waterfern</name>
    <dbReference type="NCBI Taxonomy" id="49495"/>
    <lineage>
        <taxon>Eukaryota</taxon>
        <taxon>Viridiplantae</taxon>
        <taxon>Streptophyta</taxon>
        <taxon>Embryophyta</taxon>
        <taxon>Tracheophyta</taxon>
        <taxon>Polypodiopsida</taxon>
        <taxon>Polypodiidae</taxon>
        <taxon>Polypodiales</taxon>
        <taxon>Pteridineae</taxon>
        <taxon>Pteridaceae</taxon>
        <taxon>Parkerioideae</taxon>
        <taxon>Ceratopteris</taxon>
    </lineage>
</organism>
<gene>
    <name evidence="11" type="ORF">KP509_05G022800</name>
</gene>
<keyword evidence="12" id="KW-1185">Reference proteome</keyword>
<feature type="domain" description="PPM-type phosphatase" evidence="10">
    <location>
        <begin position="161"/>
        <end position="450"/>
    </location>
</feature>
<evidence type="ECO:0000256" key="8">
    <source>
        <dbReference type="ARBA" id="ARBA00023211"/>
    </source>
</evidence>
<dbReference type="Gene3D" id="3.60.40.10">
    <property type="entry name" value="PPM-type phosphatase domain"/>
    <property type="match status" value="1"/>
</dbReference>
<dbReference type="InterPro" id="IPR036457">
    <property type="entry name" value="PPM-type-like_dom_sf"/>
</dbReference>
<evidence type="ECO:0000256" key="9">
    <source>
        <dbReference type="RuleBase" id="RU003465"/>
    </source>
</evidence>
<evidence type="ECO:0000256" key="5">
    <source>
        <dbReference type="ARBA" id="ARBA00022801"/>
    </source>
</evidence>
<evidence type="ECO:0000256" key="2">
    <source>
        <dbReference type="ARBA" id="ARBA00001946"/>
    </source>
</evidence>
<comment type="cofactor">
    <cofactor evidence="1">
        <name>Mn(2+)</name>
        <dbReference type="ChEBI" id="CHEBI:29035"/>
    </cofactor>
</comment>
<dbReference type="AlphaFoldDB" id="A0A8T2UPH9"/>
<dbReference type="Pfam" id="PF00481">
    <property type="entry name" value="PP2C"/>
    <property type="match status" value="1"/>
</dbReference>
<dbReference type="GO" id="GO:0046872">
    <property type="term" value="F:metal ion binding"/>
    <property type="evidence" value="ECO:0007669"/>
    <property type="project" value="UniProtKB-KW"/>
</dbReference>
<evidence type="ECO:0000313" key="12">
    <source>
        <dbReference type="Proteomes" id="UP000825935"/>
    </source>
</evidence>
<evidence type="ECO:0000256" key="7">
    <source>
        <dbReference type="ARBA" id="ARBA00022912"/>
    </source>
</evidence>
<dbReference type="PROSITE" id="PS01032">
    <property type="entry name" value="PPM_1"/>
    <property type="match status" value="1"/>
</dbReference>
<evidence type="ECO:0000256" key="3">
    <source>
        <dbReference type="ARBA" id="ARBA00013081"/>
    </source>
</evidence>
<dbReference type="PANTHER" id="PTHR13832">
    <property type="entry name" value="PROTEIN PHOSPHATASE 2C"/>
    <property type="match status" value="1"/>
</dbReference>
<sequence>MSVAGRFSPSPLMLPVHKFVDADLNNQIVTSTCPSPSSASPSLHRTAFSDLRQSWANFHGPGQSSLGKGISFPHSSSSCFGLERRWSAKENRADPCTSYCSVGGKRRGQTKVYAERKRPAKLDIPESSKLASLTKAKQFIQNSKEIFDAQNGSVHQYETELYAVASKKGRKDLMEDFSTASTYLSGDIKQAFFGVFDGHGGKYAAEYAANNLDRHVSAVLSNMASSPCIEDAMRTAYTNADIEFLNQHVSSGTCAVSVLVKEGEMVVANAGDCKAVLCRDGKAESLSIIHRASNEKERQRVEDLGGIVDCYNGIWRVQGTLAVTRALGDANLKRWISAEPAIKRIGITDDCEFLILASDGLWDQMSDQEAVDCARKVLNQAEDNMDIDIVAPPSNTQKLENHVSSIHLTIQPKDHHLKASAVKKMACNELIRIACQRGNRDDITVMIVPLDTFAIP</sequence>
<dbReference type="SUPFAM" id="SSF81606">
    <property type="entry name" value="PP2C-like"/>
    <property type="match status" value="1"/>
</dbReference>
<keyword evidence="4" id="KW-0479">Metal-binding</keyword>
<evidence type="ECO:0000256" key="6">
    <source>
        <dbReference type="ARBA" id="ARBA00022842"/>
    </source>
</evidence>
<proteinExistence type="inferred from homology"/>
<keyword evidence="7 9" id="KW-0904">Protein phosphatase</keyword>
<name>A0A8T2UPH9_CERRI</name>
<dbReference type="PROSITE" id="PS51746">
    <property type="entry name" value="PPM_2"/>
    <property type="match status" value="1"/>
</dbReference>
<dbReference type="InterPro" id="IPR000222">
    <property type="entry name" value="PP2C_BS"/>
</dbReference>
<keyword evidence="6" id="KW-0460">Magnesium</keyword>
<evidence type="ECO:0000256" key="1">
    <source>
        <dbReference type="ARBA" id="ARBA00001936"/>
    </source>
</evidence>
<dbReference type="OMA" id="KKMACNE"/>
<comment type="caution">
    <text evidence="11">The sequence shown here is derived from an EMBL/GenBank/DDBJ whole genome shotgun (WGS) entry which is preliminary data.</text>
</comment>
<accession>A0A8T2UPH9</accession>
<keyword evidence="5 9" id="KW-0378">Hydrolase</keyword>
<dbReference type="InterPro" id="IPR001932">
    <property type="entry name" value="PPM-type_phosphatase-like_dom"/>
</dbReference>
<dbReference type="EC" id="3.1.3.16" evidence="3"/>
<reference evidence="11" key="1">
    <citation type="submission" date="2021-08" db="EMBL/GenBank/DDBJ databases">
        <title>WGS assembly of Ceratopteris richardii.</title>
        <authorList>
            <person name="Marchant D.B."/>
            <person name="Chen G."/>
            <person name="Jenkins J."/>
            <person name="Shu S."/>
            <person name="Leebens-Mack J."/>
            <person name="Grimwood J."/>
            <person name="Schmutz J."/>
            <person name="Soltis P."/>
            <person name="Soltis D."/>
            <person name="Chen Z.-H."/>
        </authorList>
    </citation>
    <scope>NUCLEOTIDE SEQUENCE</scope>
    <source>
        <strain evidence="11">Whitten #5841</strain>
        <tissue evidence="11">Leaf</tissue>
    </source>
</reference>
<comment type="similarity">
    <text evidence="9">Belongs to the PP2C family.</text>
</comment>
<protein>
    <recommendedName>
        <fullName evidence="3">protein-serine/threonine phosphatase</fullName>
        <ecNumber evidence="3">3.1.3.16</ecNumber>
    </recommendedName>
</protein>
<comment type="cofactor">
    <cofactor evidence="2">
        <name>Mg(2+)</name>
        <dbReference type="ChEBI" id="CHEBI:18420"/>
    </cofactor>
</comment>
<dbReference type="Proteomes" id="UP000825935">
    <property type="component" value="Chromosome 5"/>
</dbReference>
<dbReference type="GO" id="GO:0004722">
    <property type="term" value="F:protein serine/threonine phosphatase activity"/>
    <property type="evidence" value="ECO:0007669"/>
    <property type="project" value="UniProtKB-EC"/>
</dbReference>
<dbReference type="CDD" id="cd00143">
    <property type="entry name" value="PP2Cc"/>
    <property type="match status" value="1"/>
</dbReference>
<evidence type="ECO:0000256" key="4">
    <source>
        <dbReference type="ARBA" id="ARBA00022723"/>
    </source>
</evidence>
<dbReference type="OrthoDB" id="10264738at2759"/>
<dbReference type="SMART" id="SM00332">
    <property type="entry name" value="PP2Cc"/>
    <property type="match status" value="1"/>
</dbReference>
<keyword evidence="8" id="KW-0464">Manganese</keyword>
<evidence type="ECO:0000259" key="10">
    <source>
        <dbReference type="PROSITE" id="PS51746"/>
    </source>
</evidence>
<evidence type="ECO:0000313" key="11">
    <source>
        <dbReference type="EMBL" id="KAH7436500.1"/>
    </source>
</evidence>
<dbReference type="InterPro" id="IPR015655">
    <property type="entry name" value="PP2C"/>
</dbReference>
<dbReference type="EMBL" id="CM035410">
    <property type="protein sequence ID" value="KAH7436500.1"/>
    <property type="molecule type" value="Genomic_DNA"/>
</dbReference>
<dbReference type="PANTHER" id="PTHR13832:SF853">
    <property type="entry name" value="PROTEIN PHOSPHATASE 2C 2-RELATED"/>
    <property type="match status" value="1"/>
</dbReference>